<keyword evidence="2" id="KW-1185">Reference proteome</keyword>
<dbReference type="AlphaFoldDB" id="A0A920BVE2"/>
<name>A0A920BVE2_9BACI</name>
<evidence type="ECO:0000313" key="1">
    <source>
        <dbReference type="EMBL" id="GIN63292.1"/>
    </source>
</evidence>
<gene>
    <name evidence="1" type="ORF">J27TS8_32850</name>
</gene>
<dbReference type="Proteomes" id="UP000682111">
    <property type="component" value="Unassembled WGS sequence"/>
</dbReference>
<proteinExistence type="predicted"/>
<organism evidence="1 2">
    <name type="scientific">Robertmurraya siralis</name>
    <dbReference type="NCBI Taxonomy" id="77777"/>
    <lineage>
        <taxon>Bacteria</taxon>
        <taxon>Bacillati</taxon>
        <taxon>Bacillota</taxon>
        <taxon>Bacilli</taxon>
        <taxon>Bacillales</taxon>
        <taxon>Bacillaceae</taxon>
        <taxon>Robertmurraya</taxon>
    </lineage>
</organism>
<accession>A0A920BVE2</accession>
<reference evidence="1" key="1">
    <citation type="submission" date="2021-03" db="EMBL/GenBank/DDBJ databases">
        <title>Antimicrobial resistance genes in bacteria isolated from Japanese honey, and their potential for conferring macrolide and lincosamide resistance in the American foulbrood pathogen Paenibacillus larvae.</title>
        <authorList>
            <person name="Okamoto M."/>
            <person name="Kumagai M."/>
            <person name="Kanamori H."/>
            <person name="Takamatsu D."/>
        </authorList>
    </citation>
    <scope>NUCLEOTIDE SEQUENCE</scope>
    <source>
        <strain evidence="1">J27TS8</strain>
    </source>
</reference>
<comment type="caution">
    <text evidence="1">The sequence shown here is derived from an EMBL/GenBank/DDBJ whole genome shotgun (WGS) entry which is preliminary data.</text>
</comment>
<sequence length="57" mass="6328">MLSIVATPEASLPMRIRNITQQTKNSIEGEFQYNGETLNLKKTATANLIIYCKVVGD</sequence>
<evidence type="ECO:0000313" key="2">
    <source>
        <dbReference type="Proteomes" id="UP000682111"/>
    </source>
</evidence>
<protein>
    <submittedName>
        <fullName evidence="1">Uncharacterized protein</fullName>
    </submittedName>
</protein>
<dbReference type="EMBL" id="BORC01000005">
    <property type="protein sequence ID" value="GIN63292.1"/>
    <property type="molecule type" value="Genomic_DNA"/>
</dbReference>